<gene>
    <name evidence="4" type="ORF">DSM112329_01498</name>
</gene>
<dbReference type="Pfam" id="PF17853">
    <property type="entry name" value="GGDEF_2"/>
    <property type="match status" value="1"/>
</dbReference>
<dbReference type="RefSeq" id="WP_354701191.1">
    <property type="nucleotide sequence ID" value="NZ_CP114014.1"/>
</dbReference>
<dbReference type="PANTHER" id="PTHR33744">
    <property type="entry name" value="CARBOHYDRATE DIACID REGULATOR"/>
    <property type="match status" value="1"/>
</dbReference>
<dbReference type="InterPro" id="IPR042070">
    <property type="entry name" value="PucR_C-HTH_sf"/>
</dbReference>
<dbReference type="Gene3D" id="1.10.10.2840">
    <property type="entry name" value="PucR C-terminal helix-turn-helix domain"/>
    <property type="match status" value="1"/>
</dbReference>
<name>A0AAU7ASN2_9ACTN</name>
<dbReference type="KEGG" id="parq:DSM112329_01498"/>
<feature type="domain" description="CdaR GGDEF-like" evidence="3">
    <location>
        <begin position="175"/>
        <end position="286"/>
    </location>
</feature>
<dbReference type="InterPro" id="IPR025736">
    <property type="entry name" value="PucR_C-HTH_dom"/>
</dbReference>
<evidence type="ECO:0000256" key="1">
    <source>
        <dbReference type="ARBA" id="ARBA00006754"/>
    </source>
</evidence>
<dbReference type="Pfam" id="PF13556">
    <property type="entry name" value="HTH_30"/>
    <property type="match status" value="1"/>
</dbReference>
<protein>
    <recommendedName>
        <fullName evidence="5">CdaR family transcriptional regulator</fullName>
    </recommendedName>
</protein>
<feature type="domain" description="PucR C-terminal helix-turn-helix" evidence="2">
    <location>
        <begin position="339"/>
        <end position="397"/>
    </location>
</feature>
<dbReference type="AlphaFoldDB" id="A0AAU7ASN2"/>
<evidence type="ECO:0000259" key="3">
    <source>
        <dbReference type="Pfam" id="PF17853"/>
    </source>
</evidence>
<dbReference type="EMBL" id="CP114014">
    <property type="protein sequence ID" value="XAY04663.1"/>
    <property type="molecule type" value="Genomic_DNA"/>
</dbReference>
<evidence type="ECO:0000313" key="4">
    <source>
        <dbReference type="EMBL" id="XAY04663.1"/>
    </source>
</evidence>
<evidence type="ECO:0000259" key="2">
    <source>
        <dbReference type="Pfam" id="PF13556"/>
    </source>
</evidence>
<dbReference type="PANTHER" id="PTHR33744:SF1">
    <property type="entry name" value="DNA-BINDING TRANSCRIPTIONAL ACTIVATOR ADER"/>
    <property type="match status" value="1"/>
</dbReference>
<organism evidence="4">
    <name type="scientific">Paraconexibacter sp. AEG42_29</name>
    <dbReference type="NCBI Taxonomy" id="2997339"/>
    <lineage>
        <taxon>Bacteria</taxon>
        <taxon>Bacillati</taxon>
        <taxon>Actinomycetota</taxon>
        <taxon>Thermoleophilia</taxon>
        <taxon>Solirubrobacterales</taxon>
        <taxon>Paraconexibacteraceae</taxon>
        <taxon>Paraconexibacter</taxon>
    </lineage>
</organism>
<sequence>MSAAPLHDTASSALPDGFVQRLRGIHLQMVEAVLGGDGLDRVARLAADAAGAPVAIVIPRLGAVAVGHANAAHPVPTEDEQGALRRYVADRVKDRPSPVPPGLVSEVPIASGDEVVGAVILLTGGTPGPEAGEYLHLAAVASLTEVAIEEAKEEVEQNLRGSFLEDLRSRPDLEPREIVRRAGRLGCDLSRGAVVLCAELTTDRPRHVVALIGGEYPGALAQHMDDRVYAILPATGGDDAPEATLERGRRLAERLRQHGTVGLSSFYADPAEFSRAVQEAELVLDVLRQSDAPIAQDIGTGTYRLLFRVLASHPEEVRSFYEDTVAPIVRYDDQYRTDLVGTLESYLEQNCNMNATAAAIYAHRHTVAYRLERVKELTQLDPMLSEDRERLGLGLKAYRIIAPRLPK</sequence>
<dbReference type="InterPro" id="IPR041522">
    <property type="entry name" value="CdaR_GGDEF"/>
</dbReference>
<reference evidence="4" key="1">
    <citation type="submission" date="2022-12" db="EMBL/GenBank/DDBJ databases">
        <title>Paraconexibacter alkalitolerans sp. nov. and Baekduia alba sp. nov., isolated from soil and emended description of the genera Paraconexibacter (Chun et al., 2020) and Baekduia (An et al., 2020).</title>
        <authorList>
            <person name="Vieira S."/>
            <person name="Huber K.J."/>
            <person name="Geppert A."/>
            <person name="Wolf J."/>
            <person name="Neumann-Schaal M."/>
            <person name="Muesken M."/>
            <person name="Overmann J."/>
        </authorList>
    </citation>
    <scope>NUCLEOTIDE SEQUENCE</scope>
    <source>
        <strain evidence="4">AEG42_29</strain>
    </source>
</reference>
<comment type="similarity">
    <text evidence="1">Belongs to the CdaR family.</text>
</comment>
<accession>A0AAU7ASN2</accession>
<evidence type="ECO:0008006" key="5">
    <source>
        <dbReference type="Google" id="ProtNLM"/>
    </source>
</evidence>
<proteinExistence type="inferred from homology"/>
<dbReference type="InterPro" id="IPR051448">
    <property type="entry name" value="CdaR-like_regulators"/>
</dbReference>